<comment type="caution">
    <text evidence="2">The sequence shown here is derived from an EMBL/GenBank/DDBJ whole genome shotgun (WGS) entry which is preliminary data.</text>
</comment>
<dbReference type="InterPro" id="IPR036397">
    <property type="entry name" value="RNaseH_sf"/>
</dbReference>
<name>A0A8K1FVT3_9PASS</name>
<dbReference type="GO" id="GO:0003676">
    <property type="term" value="F:nucleic acid binding"/>
    <property type="evidence" value="ECO:0007669"/>
    <property type="project" value="InterPro"/>
</dbReference>
<dbReference type="InterPro" id="IPR002156">
    <property type="entry name" value="RNaseH_domain"/>
</dbReference>
<evidence type="ECO:0000259" key="1">
    <source>
        <dbReference type="PROSITE" id="PS50879"/>
    </source>
</evidence>
<proteinExistence type="predicted"/>
<sequence>MIRQILEAIREPKEIAVVHVKGHQTGLQFQTRGNNLADQEAKRAALLTVSVPEVIGEEDSEIQICPSEKDIEGFKEIGGALEMRKWKLPDGMELVPKSAARGILRRLHE</sequence>
<dbReference type="OrthoDB" id="9906983at2759"/>
<protein>
    <recommendedName>
        <fullName evidence="1">RNase H type-1 domain-containing protein</fullName>
    </recommendedName>
</protein>
<dbReference type="AlphaFoldDB" id="A0A8K1FVT3"/>
<keyword evidence="3" id="KW-1185">Reference proteome</keyword>
<gene>
    <name evidence="2" type="ORF">HGM15179_019588</name>
</gene>
<evidence type="ECO:0000313" key="2">
    <source>
        <dbReference type="EMBL" id="TRZ07509.1"/>
    </source>
</evidence>
<dbReference type="EMBL" id="SWJQ01001744">
    <property type="protein sequence ID" value="TRZ07509.1"/>
    <property type="molecule type" value="Genomic_DNA"/>
</dbReference>
<feature type="domain" description="RNase H type-1" evidence="1">
    <location>
        <begin position="1"/>
        <end position="46"/>
    </location>
</feature>
<dbReference type="PROSITE" id="PS50879">
    <property type="entry name" value="RNASE_H_1"/>
    <property type="match status" value="1"/>
</dbReference>
<accession>A0A8K1FVT3</accession>
<organism evidence="2 3">
    <name type="scientific">Zosterops borbonicus</name>
    <dbReference type="NCBI Taxonomy" id="364589"/>
    <lineage>
        <taxon>Eukaryota</taxon>
        <taxon>Metazoa</taxon>
        <taxon>Chordata</taxon>
        <taxon>Craniata</taxon>
        <taxon>Vertebrata</taxon>
        <taxon>Euteleostomi</taxon>
        <taxon>Archelosauria</taxon>
        <taxon>Archosauria</taxon>
        <taxon>Dinosauria</taxon>
        <taxon>Saurischia</taxon>
        <taxon>Theropoda</taxon>
        <taxon>Coelurosauria</taxon>
        <taxon>Aves</taxon>
        <taxon>Neognathae</taxon>
        <taxon>Neoaves</taxon>
        <taxon>Telluraves</taxon>
        <taxon>Australaves</taxon>
        <taxon>Passeriformes</taxon>
        <taxon>Sylvioidea</taxon>
        <taxon>Zosteropidae</taxon>
        <taxon>Zosterops</taxon>
    </lineage>
</organism>
<dbReference type="Gene3D" id="3.30.420.10">
    <property type="entry name" value="Ribonuclease H-like superfamily/Ribonuclease H"/>
    <property type="match status" value="1"/>
</dbReference>
<evidence type="ECO:0000313" key="3">
    <source>
        <dbReference type="Proteomes" id="UP000796761"/>
    </source>
</evidence>
<dbReference type="Proteomes" id="UP000796761">
    <property type="component" value="Unassembled WGS sequence"/>
</dbReference>
<dbReference type="GO" id="GO:0004523">
    <property type="term" value="F:RNA-DNA hybrid ribonuclease activity"/>
    <property type="evidence" value="ECO:0007669"/>
    <property type="project" value="InterPro"/>
</dbReference>
<reference evidence="2" key="1">
    <citation type="submission" date="2019-04" db="EMBL/GenBank/DDBJ databases">
        <title>Genome assembly of Zosterops borbonicus 15179.</title>
        <authorList>
            <person name="Leroy T."/>
            <person name="Anselmetti Y."/>
            <person name="Tilak M.-K."/>
            <person name="Nabholz B."/>
        </authorList>
    </citation>
    <scope>NUCLEOTIDE SEQUENCE</scope>
    <source>
        <strain evidence="2">HGM_15179</strain>
        <tissue evidence="2">Muscle</tissue>
    </source>
</reference>